<keyword evidence="3" id="KW-0812">Transmembrane</keyword>
<feature type="domain" description="Ig-like" evidence="4">
    <location>
        <begin position="184"/>
        <end position="273"/>
    </location>
</feature>
<evidence type="ECO:0000313" key="5">
    <source>
        <dbReference type="EMBL" id="KAJ8265750.1"/>
    </source>
</evidence>
<dbReference type="InterPro" id="IPR007110">
    <property type="entry name" value="Ig-like_dom"/>
</dbReference>
<dbReference type="OrthoDB" id="6151406at2759"/>
<keyword evidence="1" id="KW-0732">Signal</keyword>
<dbReference type="Proteomes" id="UP001152803">
    <property type="component" value="Unassembled WGS sequence"/>
</dbReference>
<comment type="caution">
    <text evidence="5">The sequence shown here is derived from an EMBL/GenBank/DDBJ whole genome shotgun (WGS) entry which is preliminary data.</text>
</comment>
<protein>
    <recommendedName>
        <fullName evidence="4">Ig-like domain-containing protein</fullName>
    </recommendedName>
</protein>
<dbReference type="EMBL" id="JAFJMO010000010">
    <property type="protein sequence ID" value="KAJ8265750.1"/>
    <property type="molecule type" value="Genomic_DNA"/>
</dbReference>
<dbReference type="SUPFAM" id="SSF48726">
    <property type="entry name" value="Immunoglobulin"/>
    <property type="match status" value="4"/>
</dbReference>
<keyword evidence="2" id="KW-1015">Disulfide bond</keyword>
<dbReference type="SMART" id="SM00408">
    <property type="entry name" value="IGc2"/>
    <property type="match status" value="3"/>
</dbReference>
<dbReference type="Gene3D" id="2.60.40.10">
    <property type="entry name" value="Immunoglobulins"/>
    <property type="match status" value="4"/>
</dbReference>
<feature type="transmembrane region" description="Helical" evidence="3">
    <location>
        <begin position="376"/>
        <end position="397"/>
    </location>
</feature>
<evidence type="ECO:0000259" key="4">
    <source>
        <dbReference type="PROSITE" id="PS50835"/>
    </source>
</evidence>
<feature type="domain" description="Ig-like" evidence="4">
    <location>
        <begin position="86"/>
        <end position="169"/>
    </location>
</feature>
<sequence length="444" mass="49441">MYTGESVTLSCGFGGDPAGWEYFWYKDTWKTALPNTESSRSEGSSYTISPAALAHSGEYRCRAARGRDPFYSDYSDPLTLQISGIPQTQLTVQSGWTEVFTNETVTLRCVIQASSTEWIYEWYRDGQELPVDEADSSSVNGDTYTILSTDQSHTGPYICRGKLTRRAVQSITSSPVNLNVLTLPKVQLTVQSGWKEVFSNETVTLRCIIQGSSTEWIYEWYRDGQELPVDAADSSSVNRDTYTILSADQSHNGLYTCRGKLQRAVVYSLISISATLNVQAQPQAVVTLDNGWMEIFLIITEGSLTMRCELQGTSANWKYIWYRDGAQISLNHTGERHTVGFWNGSCDGEYKCQGNRADRTYYSLISAGFMTANIRLYFILGVSGSVIIFISLVVLAVKCFKKCRKSDHGLPTAVYEEIALTTETEGSEAVIGQHCFYSAVQLTP</sequence>
<proteinExistence type="predicted"/>
<dbReference type="InterPro" id="IPR003598">
    <property type="entry name" value="Ig_sub2"/>
</dbReference>
<accession>A0A9Q1DC94</accession>
<dbReference type="PANTHER" id="PTHR11481">
    <property type="entry name" value="IMMUNOGLOBULIN FC RECEPTOR"/>
    <property type="match status" value="1"/>
</dbReference>
<evidence type="ECO:0000313" key="6">
    <source>
        <dbReference type="Proteomes" id="UP001152803"/>
    </source>
</evidence>
<dbReference type="Pfam" id="PF13927">
    <property type="entry name" value="Ig_3"/>
    <property type="match status" value="3"/>
</dbReference>
<keyword evidence="6" id="KW-1185">Reference proteome</keyword>
<reference evidence="5" key="1">
    <citation type="journal article" date="2023" name="Science">
        <title>Genome structures resolve the early diversification of teleost fishes.</title>
        <authorList>
            <person name="Parey E."/>
            <person name="Louis A."/>
            <person name="Montfort J."/>
            <person name="Bouchez O."/>
            <person name="Roques C."/>
            <person name="Iampietro C."/>
            <person name="Lluch J."/>
            <person name="Castinel A."/>
            <person name="Donnadieu C."/>
            <person name="Desvignes T."/>
            <person name="Floi Bucao C."/>
            <person name="Jouanno E."/>
            <person name="Wen M."/>
            <person name="Mejri S."/>
            <person name="Dirks R."/>
            <person name="Jansen H."/>
            <person name="Henkel C."/>
            <person name="Chen W.J."/>
            <person name="Zahm M."/>
            <person name="Cabau C."/>
            <person name="Klopp C."/>
            <person name="Thompson A.W."/>
            <person name="Robinson-Rechavi M."/>
            <person name="Braasch I."/>
            <person name="Lecointre G."/>
            <person name="Bobe J."/>
            <person name="Postlethwait J.H."/>
            <person name="Berthelot C."/>
            <person name="Roest Crollius H."/>
            <person name="Guiguen Y."/>
        </authorList>
    </citation>
    <scope>NUCLEOTIDE SEQUENCE</scope>
    <source>
        <strain evidence="5">Concon-B</strain>
    </source>
</reference>
<feature type="domain" description="Ig-like" evidence="4">
    <location>
        <begin position="1"/>
        <end position="83"/>
    </location>
</feature>
<feature type="domain" description="Ig-like" evidence="4">
    <location>
        <begin position="282"/>
        <end position="363"/>
    </location>
</feature>
<dbReference type="GO" id="GO:0004888">
    <property type="term" value="F:transmembrane signaling receptor activity"/>
    <property type="evidence" value="ECO:0007669"/>
    <property type="project" value="TreeGrafter"/>
</dbReference>
<dbReference type="CDD" id="cd00096">
    <property type="entry name" value="Ig"/>
    <property type="match status" value="1"/>
</dbReference>
<evidence type="ECO:0000256" key="2">
    <source>
        <dbReference type="ARBA" id="ARBA00023157"/>
    </source>
</evidence>
<organism evidence="5 6">
    <name type="scientific">Conger conger</name>
    <name type="common">Conger eel</name>
    <name type="synonym">Muraena conger</name>
    <dbReference type="NCBI Taxonomy" id="82655"/>
    <lineage>
        <taxon>Eukaryota</taxon>
        <taxon>Metazoa</taxon>
        <taxon>Chordata</taxon>
        <taxon>Craniata</taxon>
        <taxon>Vertebrata</taxon>
        <taxon>Euteleostomi</taxon>
        <taxon>Actinopterygii</taxon>
        <taxon>Neopterygii</taxon>
        <taxon>Teleostei</taxon>
        <taxon>Anguilliformes</taxon>
        <taxon>Congridae</taxon>
        <taxon>Conger</taxon>
    </lineage>
</organism>
<keyword evidence="3" id="KW-1133">Transmembrane helix</keyword>
<dbReference type="PROSITE" id="PS50835">
    <property type="entry name" value="IG_LIKE"/>
    <property type="match status" value="4"/>
</dbReference>
<dbReference type="InterPro" id="IPR013783">
    <property type="entry name" value="Ig-like_fold"/>
</dbReference>
<dbReference type="GO" id="GO:0006955">
    <property type="term" value="P:immune response"/>
    <property type="evidence" value="ECO:0007669"/>
    <property type="project" value="TreeGrafter"/>
</dbReference>
<keyword evidence="3" id="KW-0472">Membrane</keyword>
<dbReference type="GO" id="GO:0009897">
    <property type="term" value="C:external side of plasma membrane"/>
    <property type="evidence" value="ECO:0007669"/>
    <property type="project" value="TreeGrafter"/>
</dbReference>
<dbReference type="GO" id="GO:0007166">
    <property type="term" value="P:cell surface receptor signaling pathway"/>
    <property type="evidence" value="ECO:0007669"/>
    <property type="project" value="TreeGrafter"/>
</dbReference>
<dbReference type="InterPro" id="IPR036179">
    <property type="entry name" value="Ig-like_dom_sf"/>
</dbReference>
<dbReference type="AlphaFoldDB" id="A0A9Q1DC94"/>
<evidence type="ECO:0000256" key="1">
    <source>
        <dbReference type="ARBA" id="ARBA00022729"/>
    </source>
</evidence>
<evidence type="ECO:0000256" key="3">
    <source>
        <dbReference type="SAM" id="Phobius"/>
    </source>
</evidence>
<name>A0A9Q1DC94_CONCO</name>
<dbReference type="InterPro" id="IPR050488">
    <property type="entry name" value="Ig_Fc_receptor"/>
</dbReference>
<dbReference type="PANTHER" id="PTHR11481:SF64">
    <property type="entry name" value="FC RECEPTOR-LIKE PROTEIN 4"/>
    <property type="match status" value="1"/>
</dbReference>
<dbReference type="SMART" id="SM00409">
    <property type="entry name" value="IG"/>
    <property type="match status" value="3"/>
</dbReference>
<dbReference type="InterPro" id="IPR003599">
    <property type="entry name" value="Ig_sub"/>
</dbReference>
<gene>
    <name evidence="5" type="ORF">COCON_G00148490</name>
</gene>